<dbReference type="InterPro" id="IPR050923">
    <property type="entry name" value="Cell_Proc_Reg/RNA_Proc"/>
</dbReference>
<keyword evidence="4" id="KW-1185">Reference proteome</keyword>
<proteinExistence type="predicted"/>
<dbReference type="PANTHER" id="PTHR23308">
    <property type="entry name" value="NUCLEAR INHIBITOR OF PROTEIN PHOSPHATASE-1"/>
    <property type="match status" value="1"/>
</dbReference>
<evidence type="ECO:0000259" key="2">
    <source>
        <dbReference type="PROSITE" id="PS50006"/>
    </source>
</evidence>
<dbReference type="PROSITE" id="PS50006">
    <property type="entry name" value="FHA_DOMAIN"/>
    <property type="match status" value="1"/>
</dbReference>
<accession>A0A401YS79</accession>
<name>A0A401YS79_9ACTN</name>
<dbReference type="EMBL" id="BIFH01000024">
    <property type="protein sequence ID" value="GCD97463.1"/>
    <property type="molecule type" value="Genomic_DNA"/>
</dbReference>
<reference evidence="3 4" key="1">
    <citation type="submission" date="2018-12" db="EMBL/GenBank/DDBJ databases">
        <title>Draft genome sequence of Embleya hyalina NBRC 13850T.</title>
        <authorList>
            <person name="Komaki H."/>
            <person name="Hosoyama A."/>
            <person name="Kimura A."/>
            <person name="Ichikawa N."/>
            <person name="Tamura T."/>
        </authorList>
    </citation>
    <scope>NUCLEOTIDE SEQUENCE [LARGE SCALE GENOMIC DNA]</scope>
    <source>
        <strain evidence="3 4">NBRC 13850</strain>
    </source>
</reference>
<keyword evidence="1" id="KW-0597">Phosphoprotein</keyword>
<dbReference type="RefSeq" id="WP_126639439.1">
    <property type="nucleotide sequence ID" value="NZ_BIFH01000024.1"/>
</dbReference>
<sequence length="236" mass="26089">MHICPVGHQSTAADYCDECGRTMTVAADPQQHGGGDWGPEQPPAGTLICRICATEYTPDDQFCEGCGHENPSTTIVDEGVANVTPTDPEDESGRRETKVSTATRTLWTVRVVPDHDYFLRVLEWDGPDAHNMHFPHEQESWTQELTGESMRIGRRNASTSSAPPEIPITDPGVSRRHAMLLRCGDGTWEVMDLGSANGTTINSGYDRVRRDPVHLKDGDRVHVGAWTTLEIRRVDL</sequence>
<dbReference type="SMART" id="SM00240">
    <property type="entry name" value="FHA"/>
    <property type="match status" value="1"/>
</dbReference>
<dbReference type="OrthoDB" id="5111283at2"/>
<dbReference type="Proteomes" id="UP000286931">
    <property type="component" value="Unassembled WGS sequence"/>
</dbReference>
<dbReference type="SUPFAM" id="SSF49879">
    <property type="entry name" value="SMAD/FHA domain"/>
    <property type="match status" value="1"/>
</dbReference>
<dbReference type="CDD" id="cd00060">
    <property type="entry name" value="FHA"/>
    <property type="match status" value="1"/>
</dbReference>
<dbReference type="AlphaFoldDB" id="A0A401YS79"/>
<evidence type="ECO:0000256" key="1">
    <source>
        <dbReference type="ARBA" id="ARBA00022553"/>
    </source>
</evidence>
<feature type="domain" description="FHA" evidence="2">
    <location>
        <begin position="150"/>
        <end position="202"/>
    </location>
</feature>
<organism evidence="3 4">
    <name type="scientific">Embleya hyalina</name>
    <dbReference type="NCBI Taxonomy" id="516124"/>
    <lineage>
        <taxon>Bacteria</taxon>
        <taxon>Bacillati</taxon>
        <taxon>Actinomycetota</taxon>
        <taxon>Actinomycetes</taxon>
        <taxon>Kitasatosporales</taxon>
        <taxon>Streptomycetaceae</taxon>
        <taxon>Embleya</taxon>
    </lineage>
</organism>
<comment type="caution">
    <text evidence="3">The sequence shown here is derived from an EMBL/GenBank/DDBJ whole genome shotgun (WGS) entry which is preliminary data.</text>
</comment>
<gene>
    <name evidence="3" type="ORF">EHYA_05155</name>
</gene>
<dbReference type="Pfam" id="PF00498">
    <property type="entry name" value="FHA"/>
    <property type="match status" value="1"/>
</dbReference>
<dbReference type="InterPro" id="IPR008984">
    <property type="entry name" value="SMAD_FHA_dom_sf"/>
</dbReference>
<dbReference type="Gene3D" id="2.60.200.20">
    <property type="match status" value="1"/>
</dbReference>
<evidence type="ECO:0000313" key="3">
    <source>
        <dbReference type="EMBL" id="GCD97463.1"/>
    </source>
</evidence>
<protein>
    <submittedName>
        <fullName evidence="3">FHA domain-containing protein</fullName>
    </submittedName>
</protein>
<dbReference type="InterPro" id="IPR000253">
    <property type="entry name" value="FHA_dom"/>
</dbReference>
<evidence type="ECO:0000313" key="4">
    <source>
        <dbReference type="Proteomes" id="UP000286931"/>
    </source>
</evidence>